<dbReference type="SUPFAM" id="SSF81296">
    <property type="entry name" value="E set domains"/>
    <property type="match status" value="1"/>
</dbReference>
<keyword evidence="7" id="KW-0445">Lipid transport</keyword>
<keyword evidence="10" id="KW-1185">Reference proteome</keyword>
<dbReference type="InterPro" id="IPR014756">
    <property type="entry name" value="Ig_E-set"/>
</dbReference>
<feature type="domain" description="MD-2-related lipid-recognition" evidence="8">
    <location>
        <begin position="29"/>
        <end position="150"/>
    </location>
</feature>
<evidence type="ECO:0000313" key="9">
    <source>
        <dbReference type="EMBL" id="GMM47283.1"/>
    </source>
</evidence>
<dbReference type="InterPro" id="IPR003172">
    <property type="entry name" value="ML_dom"/>
</dbReference>
<evidence type="ECO:0000259" key="8">
    <source>
        <dbReference type="SMART" id="SM00737"/>
    </source>
</evidence>
<evidence type="ECO:0000256" key="3">
    <source>
        <dbReference type="ARBA" id="ARBA00011245"/>
    </source>
</evidence>
<comment type="caution">
    <text evidence="9">The sequence shown here is derived from an EMBL/GenBank/DDBJ whole genome shotgun (WGS) entry which is preliminary data.</text>
</comment>
<dbReference type="InterPro" id="IPR039670">
    <property type="entry name" value="NPC2-like"/>
</dbReference>
<gene>
    <name evidence="9" type="ORF">DAPK24_038580</name>
</gene>
<proteinExistence type="inferred from homology"/>
<dbReference type="EMBL" id="BTGB01000005">
    <property type="protein sequence ID" value="GMM47283.1"/>
    <property type="molecule type" value="Genomic_DNA"/>
</dbReference>
<dbReference type="Proteomes" id="UP001378960">
    <property type="component" value="Unassembled WGS sequence"/>
</dbReference>
<evidence type="ECO:0000256" key="2">
    <source>
        <dbReference type="ARBA" id="ARBA00006370"/>
    </source>
</evidence>
<evidence type="ECO:0000256" key="1">
    <source>
        <dbReference type="ARBA" id="ARBA00002053"/>
    </source>
</evidence>
<reference evidence="9 10" key="1">
    <citation type="journal article" date="2023" name="Elife">
        <title>Identification of key yeast species and microbe-microbe interactions impacting larval growth of Drosophila in the wild.</title>
        <authorList>
            <person name="Mure A."/>
            <person name="Sugiura Y."/>
            <person name="Maeda R."/>
            <person name="Honda K."/>
            <person name="Sakurai N."/>
            <person name="Takahashi Y."/>
            <person name="Watada M."/>
            <person name="Katoh T."/>
            <person name="Gotoh A."/>
            <person name="Gotoh Y."/>
            <person name="Taniguchi I."/>
            <person name="Nakamura K."/>
            <person name="Hayashi T."/>
            <person name="Katayama T."/>
            <person name="Uemura T."/>
            <person name="Hattori Y."/>
        </authorList>
    </citation>
    <scope>NUCLEOTIDE SEQUENCE [LARGE SCALE GENOMIC DNA]</scope>
    <source>
        <strain evidence="9 10">PK-24</strain>
    </source>
</reference>
<dbReference type="AlphaFoldDB" id="A0AAV5R7B3"/>
<dbReference type="GO" id="GO:0032366">
    <property type="term" value="P:intracellular sterol transport"/>
    <property type="evidence" value="ECO:0007669"/>
    <property type="project" value="InterPro"/>
</dbReference>
<name>A0AAV5R7B3_PICKL</name>
<dbReference type="CDD" id="cd00917">
    <property type="entry name" value="PG-PI_TP"/>
    <property type="match status" value="1"/>
</dbReference>
<evidence type="ECO:0000313" key="10">
    <source>
        <dbReference type="Proteomes" id="UP001378960"/>
    </source>
</evidence>
<accession>A0AAV5R7B3</accession>
<dbReference type="Gene3D" id="2.60.40.770">
    <property type="match status" value="1"/>
</dbReference>
<dbReference type="InterPro" id="IPR033917">
    <property type="entry name" value="ML_PG-PI_TP"/>
</dbReference>
<dbReference type="GO" id="GO:0032934">
    <property type="term" value="F:sterol binding"/>
    <property type="evidence" value="ECO:0007669"/>
    <property type="project" value="InterPro"/>
</dbReference>
<sequence length="156" mass="17148">MVSIPLVQYVSAISALFPGNKPVPGDSPLEQCDVSYNQILDLQQLDLSPNPPERGNNLTITAKGYISDDIIDGAYVDVVVTFGYIKLISQTYDLCEELPNIDMKCPIKKGNYELTKEVEIPGEVPPGKYVVTARAYNYNDELITCLTGSVIFNALL</sequence>
<comment type="similarity">
    <text evidence="2">Belongs to the NPC2 family.</text>
</comment>
<dbReference type="Pfam" id="PF02221">
    <property type="entry name" value="E1_DerP2_DerF2"/>
    <property type="match status" value="1"/>
</dbReference>
<keyword evidence="5" id="KW-0813">Transport</keyword>
<comment type="subunit">
    <text evidence="3">Monomer.</text>
</comment>
<dbReference type="SMART" id="SM00737">
    <property type="entry name" value="ML"/>
    <property type="match status" value="1"/>
</dbReference>
<comment type="function">
    <text evidence="1">Catalyzes the intermembrane transfer of phosphatidylglycerol and phosphatidylinositol.</text>
</comment>
<protein>
    <recommendedName>
        <fullName evidence="4">Phosphatidylglycerol/phosphatidylinositol transfer protein</fullName>
    </recommendedName>
</protein>
<dbReference type="PANTHER" id="PTHR11306:SF0">
    <property type="entry name" value="PHOSPHATIDYLGLYCEROL_PHOSPHATIDYLINOSITOL TRANSFER PROTEIN"/>
    <property type="match status" value="1"/>
</dbReference>
<evidence type="ECO:0000256" key="4">
    <source>
        <dbReference type="ARBA" id="ARBA00016056"/>
    </source>
</evidence>
<evidence type="ECO:0000256" key="5">
    <source>
        <dbReference type="ARBA" id="ARBA00022448"/>
    </source>
</evidence>
<evidence type="ECO:0000256" key="6">
    <source>
        <dbReference type="ARBA" id="ARBA00022729"/>
    </source>
</evidence>
<organism evidence="9 10">
    <name type="scientific">Pichia kluyveri</name>
    <name type="common">Yeast</name>
    <dbReference type="NCBI Taxonomy" id="36015"/>
    <lineage>
        <taxon>Eukaryota</taxon>
        <taxon>Fungi</taxon>
        <taxon>Dikarya</taxon>
        <taxon>Ascomycota</taxon>
        <taxon>Saccharomycotina</taxon>
        <taxon>Pichiomycetes</taxon>
        <taxon>Pichiales</taxon>
        <taxon>Pichiaceae</taxon>
        <taxon>Pichia</taxon>
    </lineage>
</organism>
<evidence type="ECO:0000256" key="7">
    <source>
        <dbReference type="ARBA" id="ARBA00023055"/>
    </source>
</evidence>
<keyword evidence="6" id="KW-0732">Signal</keyword>
<dbReference type="PANTHER" id="PTHR11306">
    <property type="entry name" value="NIEMANN PICK TYPE C2 PROTEIN NPC2-RELATED"/>
    <property type="match status" value="1"/>
</dbReference>